<evidence type="ECO:0000256" key="1">
    <source>
        <dbReference type="ARBA" id="ARBA00022490"/>
    </source>
</evidence>
<dbReference type="HAMAP" id="MF_00651">
    <property type="entry name" value="Nuclease_YqgF"/>
    <property type="match status" value="1"/>
</dbReference>
<dbReference type="GO" id="GO:0004518">
    <property type="term" value="F:nuclease activity"/>
    <property type="evidence" value="ECO:0007669"/>
    <property type="project" value="UniProtKB-KW"/>
</dbReference>
<dbReference type="InterPro" id="IPR006641">
    <property type="entry name" value="YqgF/RNaseH-like_dom"/>
</dbReference>
<dbReference type="PANTHER" id="PTHR33317:SF4">
    <property type="entry name" value="POLYNUCLEOTIDYL TRANSFERASE, RIBONUCLEASE H-LIKE SUPERFAMILY PROTEIN"/>
    <property type="match status" value="1"/>
</dbReference>
<name>A0A2M7AP67_UNCKA</name>
<keyword evidence="3 5" id="KW-0540">Nuclease</keyword>
<evidence type="ECO:0000256" key="4">
    <source>
        <dbReference type="ARBA" id="ARBA00022801"/>
    </source>
</evidence>
<keyword evidence="1 5" id="KW-0963">Cytoplasm</keyword>
<dbReference type="InterPro" id="IPR005227">
    <property type="entry name" value="YqgF"/>
</dbReference>
<dbReference type="SUPFAM" id="SSF53098">
    <property type="entry name" value="Ribonuclease H-like"/>
    <property type="match status" value="1"/>
</dbReference>
<dbReference type="NCBIfam" id="TIGR00250">
    <property type="entry name" value="RNAse_H_YqgF"/>
    <property type="match status" value="1"/>
</dbReference>
<dbReference type="SMART" id="SM00732">
    <property type="entry name" value="YqgFc"/>
    <property type="match status" value="1"/>
</dbReference>
<dbReference type="GO" id="GO:0000967">
    <property type="term" value="P:rRNA 5'-end processing"/>
    <property type="evidence" value="ECO:0007669"/>
    <property type="project" value="UniProtKB-UniRule"/>
</dbReference>
<dbReference type="InterPro" id="IPR037027">
    <property type="entry name" value="YqgF/RNaseH-like_dom_sf"/>
</dbReference>
<accession>A0A2M7AP67</accession>
<dbReference type="GO" id="GO:0016788">
    <property type="term" value="F:hydrolase activity, acting on ester bonds"/>
    <property type="evidence" value="ECO:0007669"/>
    <property type="project" value="UniProtKB-UniRule"/>
</dbReference>
<gene>
    <name evidence="7" type="ORF">COS81_01170</name>
</gene>
<dbReference type="PANTHER" id="PTHR33317">
    <property type="entry name" value="POLYNUCLEOTIDYL TRANSFERASE, RIBONUCLEASE H-LIKE SUPERFAMILY PROTEIN"/>
    <property type="match status" value="1"/>
</dbReference>
<dbReference type="CDD" id="cd16964">
    <property type="entry name" value="YqgF"/>
    <property type="match status" value="1"/>
</dbReference>
<evidence type="ECO:0000313" key="8">
    <source>
        <dbReference type="Proteomes" id="UP000229916"/>
    </source>
</evidence>
<dbReference type="InterPro" id="IPR012337">
    <property type="entry name" value="RNaseH-like_sf"/>
</dbReference>
<dbReference type="EMBL" id="PEWD01000025">
    <property type="protein sequence ID" value="PIU69153.1"/>
    <property type="molecule type" value="Genomic_DNA"/>
</dbReference>
<feature type="domain" description="YqgF/RNase H-like" evidence="6">
    <location>
        <begin position="1"/>
        <end position="98"/>
    </location>
</feature>
<dbReference type="GO" id="GO:0005737">
    <property type="term" value="C:cytoplasm"/>
    <property type="evidence" value="ECO:0007669"/>
    <property type="project" value="UniProtKB-SubCell"/>
</dbReference>
<comment type="subcellular location">
    <subcellularLocation>
        <location evidence="5">Cytoplasm</location>
    </subcellularLocation>
</comment>
<comment type="similarity">
    <text evidence="5">Belongs to the YqgF HJR family.</text>
</comment>
<proteinExistence type="inferred from homology"/>
<evidence type="ECO:0000313" key="7">
    <source>
        <dbReference type="EMBL" id="PIU69153.1"/>
    </source>
</evidence>
<evidence type="ECO:0000256" key="2">
    <source>
        <dbReference type="ARBA" id="ARBA00022517"/>
    </source>
</evidence>
<keyword evidence="2 5" id="KW-0690">Ribosome biogenesis</keyword>
<evidence type="ECO:0000259" key="6">
    <source>
        <dbReference type="SMART" id="SM00732"/>
    </source>
</evidence>
<reference evidence="8" key="1">
    <citation type="submission" date="2017-09" db="EMBL/GenBank/DDBJ databases">
        <title>Depth-based differentiation of microbial function through sediment-hosted aquifers and enrichment of novel symbionts in the deep terrestrial subsurface.</title>
        <authorList>
            <person name="Probst A.J."/>
            <person name="Ladd B."/>
            <person name="Jarett J.K."/>
            <person name="Geller-Mcgrath D.E."/>
            <person name="Sieber C.M.K."/>
            <person name="Emerson J.B."/>
            <person name="Anantharaman K."/>
            <person name="Thomas B.C."/>
            <person name="Malmstrom R."/>
            <person name="Stieglmeier M."/>
            <person name="Klingl A."/>
            <person name="Woyke T."/>
            <person name="Ryan C.M."/>
            <person name="Banfield J.F."/>
        </authorList>
    </citation>
    <scope>NUCLEOTIDE SEQUENCE [LARGE SCALE GENOMIC DNA]</scope>
</reference>
<dbReference type="EC" id="3.1.-.-" evidence="5"/>
<evidence type="ECO:0000256" key="3">
    <source>
        <dbReference type="ARBA" id="ARBA00022722"/>
    </source>
</evidence>
<organism evidence="7 8">
    <name type="scientific">candidate division WWE3 bacterium CG06_land_8_20_14_3_00_42_16</name>
    <dbReference type="NCBI Taxonomy" id="1975083"/>
    <lineage>
        <taxon>Bacteria</taxon>
        <taxon>Katanobacteria</taxon>
    </lineage>
</organism>
<dbReference type="Gene3D" id="3.30.420.140">
    <property type="entry name" value="YqgF/RNase H-like domain"/>
    <property type="match status" value="1"/>
</dbReference>
<protein>
    <recommendedName>
        <fullName evidence="5">Putative pre-16S rRNA nuclease</fullName>
        <ecNumber evidence="5">3.1.-.-</ecNumber>
    </recommendedName>
</protein>
<evidence type="ECO:0000256" key="5">
    <source>
        <dbReference type="HAMAP-Rule" id="MF_00651"/>
    </source>
</evidence>
<dbReference type="Pfam" id="PF03652">
    <property type="entry name" value="RuvX"/>
    <property type="match status" value="1"/>
</dbReference>
<keyword evidence="4 5" id="KW-0378">Hydrolase</keyword>
<sequence>MRILGIDFGLKKIGLAQSEGELASPLDVWRYRTLSELQDKLSSFCQTQGVKRVVFGLPEKSVATQPLISKINVLARHLQARTKLEVFFEPEVYTTQTAKNKLIESQQRQSRRCQDDDFAAAVILQSFLDRKQNGRPGFS</sequence>
<comment type="caution">
    <text evidence="7">The sequence shown here is derived from an EMBL/GenBank/DDBJ whole genome shotgun (WGS) entry which is preliminary data.</text>
</comment>
<dbReference type="Proteomes" id="UP000229916">
    <property type="component" value="Unassembled WGS sequence"/>
</dbReference>
<comment type="function">
    <text evidence="5">Could be a nuclease involved in processing of the 5'-end of pre-16S rRNA.</text>
</comment>
<dbReference type="AlphaFoldDB" id="A0A2M7AP67"/>